<reference evidence="2 3" key="1">
    <citation type="submission" date="2013-07" db="EMBL/GenBank/DDBJ databases">
        <authorList>
            <person name="Stoco P.H."/>
            <person name="Wagner G."/>
            <person name="Gerber A."/>
            <person name="Zaha A."/>
            <person name="Thompson C."/>
            <person name="Bartholomeu D.C."/>
            <person name="Luckemeyer D.D."/>
            <person name="Bahia D."/>
            <person name="Loreto E."/>
            <person name="Prestes E.B."/>
            <person name="Lima F.M."/>
            <person name="Rodrigues-Luiz G."/>
            <person name="Vallejo G.A."/>
            <person name="Filho J.F."/>
            <person name="Monteiro K.M."/>
            <person name="Tyler K.M."/>
            <person name="de Almeida L.G."/>
            <person name="Ortiz M.F."/>
            <person name="Siervo M.A."/>
            <person name="de Moraes M.H."/>
            <person name="Cunha O.L."/>
            <person name="Mendonca-Neto R."/>
            <person name="Silva R."/>
            <person name="Teixeira S.M."/>
            <person name="Murta S.M."/>
            <person name="Sincero T.C."/>
            <person name="Mendes T.A."/>
            <person name="Urmenyi T.P."/>
            <person name="Silva V.G."/>
            <person name="da Rocha W.D."/>
            <person name="Andersson B."/>
            <person name="Romanha A.J."/>
            <person name="Steindel M."/>
            <person name="de Vasconcelos A.T."/>
            <person name="Grisard E.C."/>
        </authorList>
    </citation>
    <scope>NUCLEOTIDE SEQUENCE [LARGE SCALE GENOMIC DNA]</scope>
    <source>
        <strain evidence="2 3">SC58</strain>
    </source>
</reference>
<sequence length="493" mass="53791">MRRSPTVMARLSGSNGCRGSWRHALMASVWSVMPAMFGHASLGSRALHDVPLRVNFTNTNGNGNSTVGASATFGGDNTTSLFLRRGRTTGRSPATPREADAEGYVQTDVSTESAVPGNKVLRAFDRWAEENSGCGANEFMQGVRQSYYGLGVLCETLAEAAKPQLPIGKVVSLAGALAQLKGLLTKQYAISAKDLADEVKSIAEKSGKEGRRTSKVVAEALRQILPISLELGERMYNMWNKQRVFDSNVLRIAAPNDYILSSNMVFFHECHNMKEVHFMDDVQLAVIVGSHSPNAEKGTDRAPDTASDGSARSTPEQEMKPAVKSSMKAGEGLDVGSSEGGKQLRGQTIITFRGRQLPRIPATAKACVVASIDVVTPPQRYDHNFDWYYQRIRGYESEYQRIAVARFFAMSNAQAVLAPLDFLVRVCTGRHLELACPPGISDMIGIPKNIAECPPAMRKLLCYYMDADGRWVLSDLLWVDTVTTPMMPKTASA</sequence>
<dbReference type="VEuPathDB" id="TriTrypDB:TRSC58_04421"/>
<comment type="caution">
    <text evidence="2">The sequence shown here is derived from an EMBL/GenBank/DDBJ whole genome shotgun (WGS) entry which is preliminary data.</text>
</comment>
<evidence type="ECO:0000313" key="2">
    <source>
        <dbReference type="EMBL" id="ESL07886.1"/>
    </source>
</evidence>
<accession>A0A061J172</accession>
<dbReference type="OrthoDB" id="267037at2759"/>
<evidence type="ECO:0000313" key="3">
    <source>
        <dbReference type="Proteomes" id="UP000031737"/>
    </source>
</evidence>
<dbReference type="Proteomes" id="UP000031737">
    <property type="component" value="Unassembled WGS sequence"/>
</dbReference>
<dbReference type="AlphaFoldDB" id="A0A061J172"/>
<dbReference type="EMBL" id="AUPL01004421">
    <property type="protein sequence ID" value="ESL07886.1"/>
    <property type="molecule type" value="Genomic_DNA"/>
</dbReference>
<gene>
    <name evidence="2" type="ORF">TRSC58_04421</name>
</gene>
<evidence type="ECO:0000256" key="1">
    <source>
        <dbReference type="SAM" id="MobiDB-lite"/>
    </source>
</evidence>
<feature type="region of interest" description="Disordered" evidence="1">
    <location>
        <begin position="291"/>
        <end position="341"/>
    </location>
</feature>
<proteinExistence type="predicted"/>
<protein>
    <submittedName>
        <fullName evidence="2">Uncharacterized protein</fullName>
    </submittedName>
</protein>
<organism evidence="2 3">
    <name type="scientific">Trypanosoma rangeli SC58</name>
    <dbReference type="NCBI Taxonomy" id="429131"/>
    <lineage>
        <taxon>Eukaryota</taxon>
        <taxon>Discoba</taxon>
        <taxon>Euglenozoa</taxon>
        <taxon>Kinetoplastea</taxon>
        <taxon>Metakinetoplastina</taxon>
        <taxon>Trypanosomatida</taxon>
        <taxon>Trypanosomatidae</taxon>
        <taxon>Trypanosoma</taxon>
        <taxon>Herpetosoma</taxon>
    </lineage>
</organism>
<keyword evidence="3" id="KW-1185">Reference proteome</keyword>
<name>A0A061J172_TRYRA</name>